<proteinExistence type="predicted"/>
<accession>A0A915D3D8</accession>
<dbReference type="AlphaFoldDB" id="A0A915D3D8"/>
<organism evidence="1 2">
    <name type="scientific">Ditylenchus dipsaci</name>
    <dbReference type="NCBI Taxonomy" id="166011"/>
    <lineage>
        <taxon>Eukaryota</taxon>
        <taxon>Metazoa</taxon>
        <taxon>Ecdysozoa</taxon>
        <taxon>Nematoda</taxon>
        <taxon>Chromadorea</taxon>
        <taxon>Rhabditida</taxon>
        <taxon>Tylenchina</taxon>
        <taxon>Tylenchomorpha</taxon>
        <taxon>Sphaerularioidea</taxon>
        <taxon>Anguinidae</taxon>
        <taxon>Anguininae</taxon>
        <taxon>Ditylenchus</taxon>
    </lineage>
</organism>
<protein>
    <submittedName>
        <fullName evidence="2">Uncharacterized protein</fullName>
    </submittedName>
</protein>
<sequence length="99" mass="11049">MAKSNYGLSSQAVLDVAKAGLSEMEIRAFPKDMDVKRMITNARLPARGADVDKPLDQMRLAEQFRRCYKCYTTKVNDSTLPPALVDKLNGLNFSGPHLF</sequence>
<evidence type="ECO:0000313" key="2">
    <source>
        <dbReference type="WBParaSite" id="jg14961"/>
    </source>
</evidence>
<keyword evidence="1" id="KW-1185">Reference proteome</keyword>
<reference evidence="2" key="1">
    <citation type="submission" date="2022-11" db="UniProtKB">
        <authorList>
            <consortium name="WormBaseParasite"/>
        </authorList>
    </citation>
    <scope>IDENTIFICATION</scope>
</reference>
<evidence type="ECO:0000313" key="1">
    <source>
        <dbReference type="Proteomes" id="UP000887574"/>
    </source>
</evidence>
<dbReference type="Proteomes" id="UP000887574">
    <property type="component" value="Unplaced"/>
</dbReference>
<name>A0A915D3D8_9BILA</name>
<dbReference type="WBParaSite" id="jg14961">
    <property type="protein sequence ID" value="jg14961"/>
    <property type="gene ID" value="jg14961"/>
</dbReference>